<dbReference type="EMBL" id="JAATIQ010000351">
    <property type="protein sequence ID" value="KAF4360328.1"/>
    <property type="molecule type" value="Genomic_DNA"/>
</dbReference>
<dbReference type="AlphaFoldDB" id="A0A7J6EPK4"/>
<name>A0A7J6EPK4_CANSA</name>
<comment type="caution">
    <text evidence="1">The sequence shown here is derived from an EMBL/GenBank/DDBJ whole genome shotgun (WGS) entry which is preliminary data.</text>
</comment>
<accession>A0A7J6EPK4</accession>
<reference evidence="1 2" key="1">
    <citation type="journal article" date="2020" name="bioRxiv">
        <title>Sequence and annotation of 42 cannabis genomes reveals extensive copy number variation in cannabinoid synthesis and pathogen resistance genes.</title>
        <authorList>
            <person name="Mckernan K.J."/>
            <person name="Helbert Y."/>
            <person name="Kane L.T."/>
            <person name="Ebling H."/>
            <person name="Zhang L."/>
            <person name="Liu B."/>
            <person name="Eaton Z."/>
            <person name="Mclaughlin S."/>
            <person name="Kingan S."/>
            <person name="Baybayan P."/>
            <person name="Concepcion G."/>
            <person name="Jordan M."/>
            <person name="Riva A."/>
            <person name="Barbazuk W."/>
            <person name="Harkins T."/>
        </authorList>
    </citation>
    <scope>NUCLEOTIDE SEQUENCE [LARGE SCALE GENOMIC DNA]</scope>
    <source>
        <strain evidence="2">cv. Jamaican Lion 4</strain>
        <tissue evidence="1">Leaf</tissue>
    </source>
</reference>
<sequence length="194" mass="22829">MSCTETKAPRISERNRRRREEIVTECKMNRNRISELQELILIYVKLTKHREGGKGRGLLFTHQFSLSCSSRKYTRYKISLLLSDAYRNQLIDCLMLAMELKKVYAPRLDDPRSKTFKRCLIDTYEISGVVMMVENQRSISVNEDRREDVALKEMVVRISREAQEQEHRIGESIQHYAWTTDDPIVATILEEKTI</sequence>
<keyword evidence="2" id="KW-1185">Reference proteome</keyword>
<proteinExistence type="predicted"/>
<evidence type="ECO:0000313" key="1">
    <source>
        <dbReference type="EMBL" id="KAF4360328.1"/>
    </source>
</evidence>
<organism evidence="1 2">
    <name type="scientific">Cannabis sativa</name>
    <name type="common">Hemp</name>
    <name type="synonym">Marijuana</name>
    <dbReference type="NCBI Taxonomy" id="3483"/>
    <lineage>
        <taxon>Eukaryota</taxon>
        <taxon>Viridiplantae</taxon>
        <taxon>Streptophyta</taxon>
        <taxon>Embryophyta</taxon>
        <taxon>Tracheophyta</taxon>
        <taxon>Spermatophyta</taxon>
        <taxon>Magnoliopsida</taxon>
        <taxon>eudicotyledons</taxon>
        <taxon>Gunneridae</taxon>
        <taxon>Pentapetalae</taxon>
        <taxon>rosids</taxon>
        <taxon>fabids</taxon>
        <taxon>Rosales</taxon>
        <taxon>Cannabaceae</taxon>
        <taxon>Cannabis</taxon>
    </lineage>
</organism>
<protein>
    <submittedName>
        <fullName evidence="1">Uncharacterized protein</fullName>
    </submittedName>
</protein>
<dbReference type="Pfam" id="PF06232">
    <property type="entry name" value="ATS3"/>
    <property type="match status" value="1"/>
</dbReference>
<evidence type="ECO:0000313" key="2">
    <source>
        <dbReference type="Proteomes" id="UP000583929"/>
    </source>
</evidence>
<gene>
    <name evidence="1" type="ORF">G4B88_012546</name>
</gene>
<dbReference type="Proteomes" id="UP000583929">
    <property type="component" value="Unassembled WGS sequence"/>
</dbReference>
<dbReference type="InterPro" id="IPR010417">
    <property type="entry name" value="Embryo-specific_ATS3"/>
</dbReference>